<organism evidence="1 2">
    <name type="scientific">Shewanella marisflavi</name>
    <dbReference type="NCBI Taxonomy" id="260364"/>
    <lineage>
        <taxon>Bacteria</taxon>
        <taxon>Pseudomonadati</taxon>
        <taxon>Pseudomonadota</taxon>
        <taxon>Gammaproteobacteria</taxon>
        <taxon>Alteromonadales</taxon>
        <taxon>Shewanellaceae</taxon>
        <taxon>Shewanella</taxon>
    </lineage>
</organism>
<dbReference type="KEGG" id="smav:CFF01_05165"/>
<accession>A0AAC9TYU3</accession>
<evidence type="ECO:0000313" key="2">
    <source>
        <dbReference type="Proteomes" id="UP000198233"/>
    </source>
</evidence>
<dbReference type="AlphaFoldDB" id="A0AAC9TYU3"/>
<proteinExistence type="predicted"/>
<reference evidence="1 2" key="1">
    <citation type="submission" date="2017-06" db="EMBL/GenBank/DDBJ databases">
        <title>Complete genome sequence of Shewanella marisflavi EP1 associated with anaerobic 2,4-dinitrotoluene reduction and salt tolerance.</title>
        <authorList>
            <person name="Huang J."/>
        </authorList>
    </citation>
    <scope>NUCLEOTIDE SEQUENCE [LARGE SCALE GENOMIC DNA]</scope>
    <source>
        <strain evidence="1 2">EP1</strain>
    </source>
</reference>
<dbReference type="Proteomes" id="UP000198233">
    <property type="component" value="Chromosome"/>
</dbReference>
<dbReference type="EMBL" id="CP022272">
    <property type="protein sequence ID" value="ASJ96019.1"/>
    <property type="molecule type" value="Genomic_DNA"/>
</dbReference>
<sequence>MLSDSDMGIGEVVFKPIFPSQYLSLTPYIGTAIGITRARKIKINLIEYFFDLKSCRVTNKQRIMHAIEVNVPLCPACGIFLVVSFCEKIQ</sequence>
<evidence type="ECO:0000313" key="1">
    <source>
        <dbReference type="EMBL" id="ASJ96019.1"/>
    </source>
</evidence>
<protein>
    <submittedName>
        <fullName evidence="1">Uncharacterized protein</fullName>
    </submittedName>
</protein>
<gene>
    <name evidence="1" type="ORF">CFF01_05165</name>
</gene>
<name>A0AAC9TYU3_9GAMM</name>